<dbReference type="AlphaFoldDB" id="A0A177ETY4"/>
<comment type="caution">
    <text evidence="2">The sequence shown here is derived from an EMBL/GenBank/DDBJ whole genome shotgun (WGS) entry which is preliminary data.</text>
</comment>
<evidence type="ECO:0000313" key="3">
    <source>
        <dbReference type="Proteomes" id="UP000077002"/>
    </source>
</evidence>
<feature type="region of interest" description="Disordered" evidence="1">
    <location>
        <begin position="1"/>
        <end position="44"/>
    </location>
</feature>
<dbReference type="Proteomes" id="UP000077002">
    <property type="component" value="Unassembled WGS sequence"/>
</dbReference>
<sequence length="352" mass="37878">MSASRPHGSQDENQTADSSPALLSTENVPSFFDPPRSSSECGQKQSGSVVVSLVTDFLSSSSSSPTYSWLHLKLSPAEHDELNKCVPAEKFEGFRRDYFVATQTFSVGKETKIHAVVNAALSFAILTRIKNLAEKHPDTAIGRFAAKITAQGSGDIDLEELLIKNSHSPDGSFAYKGAKYPGIVIELAHSQPKEALQHLAEEYILGSDGNVHYVCGIKAAYRSGKQAWLSAWKAKRTVLADGTVELSVEQTVKDQASSQNAGHTCLPDPDCPGLFLPLVHLAPTSNIALDIANVPDHLGQIRIAAEELCQILDEARESEEDAIKGLVWDNGAGKLVKVHSDNPAPEKSLAVV</sequence>
<dbReference type="GeneID" id="34606497"/>
<accession>A0A177ETY4</accession>
<dbReference type="RefSeq" id="XP_022506401.1">
    <property type="nucleotide sequence ID" value="XM_022661295.1"/>
</dbReference>
<keyword evidence="3" id="KW-1185">Reference proteome</keyword>
<organism evidence="2 3">
    <name type="scientific">Fonsecaea monophora</name>
    <dbReference type="NCBI Taxonomy" id="254056"/>
    <lineage>
        <taxon>Eukaryota</taxon>
        <taxon>Fungi</taxon>
        <taxon>Dikarya</taxon>
        <taxon>Ascomycota</taxon>
        <taxon>Pezizomycotina</taxon>
        <taxon>Eurotiomycetes</taxon>
        <taxon>Chaetothyriomycetidae</taxon>
        <taxon>Chaetothyriales</taxon>
        <taxon>Herpotrichiellaceae</taxon>
        <taxon>Fonsecaea</taxon>
    </lineage>
</organism>
<reference evidence="2 3" key="1">
    <citation type="submission" date="2016-03" db="EMBL/GenBank/DDBJ databases">
        <title>Draft genome sequence of the Fonsecaea monophora CBS 269.37.</title>
        <authorList>
            <person name="Bombassaro A."/>
            <person name="Vinicius W.A."/>
            <person name="De Hoog S."/>
            <person name="Sun J."/>
            <person name="Souza E.M."/>
            <person name="Raittz R.T."/>
            <person name="Costa F."/>
            <person name="Leao A.C."/>
            <person name="Tadra-Sfeir M.Z."/>
            <person name="Baura V."/>
            <person name="Balsanelli E."/>
            <person name="Pedrosa F.O."/>
            <person name="Moreno L.F."/>
            <person name="Steffens M.B."/>
            <person name="Xi L."/>
            <person name="Bocca A.L."/>
            <person name="Felipe M.S."/>
            <person name="Teixeira M."/>
            <person name="Telles Filho F.Q."/>
            <person name="Azevedo C.M."/>
            <person name="Gomes R."/>
            <person name="Vicente V.A."/>
        </authorList>
    </citation>
    <scope>NUCLEOTIDE SEQUENCE [LARGE SCALE GENOMIC DNA]</scope>
    <source>
        <strain evidence="2 3">CBS 269.37</strain>
    </source>
</reference>
<dbReference type="OrthoDB" id="4363080at2759"/>
<protein>
    <submittedName>
        <fullName evidence="2">Uncharacterized protein</fullName>
    </submittedName>
</protein>
<name>A0A177ETY4_9EURO</name>
<proteinExistence type="predicted"/>
<feature type="compositionally biased region" description="Polar residues" evidence="1">
    <location>
        <begin position="11"/>
        <end position="28"/>
    </location>
</feature>
<evidence type="ECO:0000313" key="2">
    <source>
        <dbReference type="EMBL" id="OAG34449.1"/>
    </source>
</evidence>
<evidence type="ECO:0000256" key="1">
    <source>
        <dbReference type="SAM" id="MobiDB-lite"/>
    </source>
</evidence>
<gene>
    <name evidence="2" type="ORF">AYO21_11401</name>
</gene>
<dbReference type="EMBL" id="LVKK01000157">
    <property type="protein sequence ID" value="OAG34449.1"/>
    <property type="molecule type" value="Genomic_DNA"/>
</dbReference>